<sequence>MIEKQRCCDVTVIRRSTSRPFEIGVIDKNTVWVDVESLDKHANLPVPERFARDQWTLERHIRSIGTTAQDEEIQASNLDRSNGSSSGVARGDALLKALNAKLRHEEAVSHAPELLRDHLLAR</sequence>
<reference evidence="2 3" key="1">
    <citation type="journal article" date="2016" name="Nat. Commun.">
        <title>Thousands of microbial genomes shed light on interconnected biogeochemical processes in an aquifer system.</title>
        <authorList>
            <person name="Anantharaman K."/>
            <person name="Brown C.T."/>
            <person name="Hug L.A."/>
            <person name="Sharon I."/>
            <person name="Castelle C.J."/>
            <person name="Probst A.J."/>
            <person name="Thomas B.C."/>
            <person name="Singh A."/>
            <person name="Wilkins M.J."/>
            <person name="Karaoz U."/>
            <person name="Brodie E.L."/>
            <person name="Williams K.H."/>
            <person name="Hubbard S.S."/>
            <person name="Banfield J.F."/>
        </authorList>
    </citation>
    <scope>NUCLEOTIDE SEQUENCE [LARGE SCALE GENOMIC DNA]</scope>
</reference>
<dbReference type="EMBL" id="MFAZ01000017">
    <property type="protein sequence ID" value="OGD87251.1"/>
    <property type="molecule type" value="Genomic_DNA"/>
</dbReference>
<protein>
    <submittedName>
        <fullName evidence="2">Uncharacterized protein</fullName>
    </submittedName>
</protein>
<accession>A0A1F5G5W2</accession>
<proteinExistence type="predicted"/>
<dbReference type="AlphaFoldDB" id="A0A1F5G5W2"/>
<organism evidence="2 3">
    <name type="scientific">Candidatus Curtissbacteria bacterium RIFCSPHIGHO2_01_FULL_41_11</name>
    <dbReference type="NCBI Taxonomy" id="1797711"/>
    <lineage>
        <taxon>Bacteria</taxon>
        <taxon>Candidatus Curtissiibacteriota</taxon>
    </lineage>
</organism>
<gene>
    <name evidence="2" type="ORF">A2870_02370</name>
</gene>
<feature type="region of interest" description="Disordered" evidence="1">
    <location>
        <begin position="66"/>
        <end position="88"/>
    </location>
</feature>
<evidence type="ECO:0000256" key="1">
    <source>
        <dbReference type="SAM" id="MobiDB-lite"/>
    </source>
</evidence>
<feature type="compositionally biased region" description="Polar residues" evidence="1">
    <location>
        <begin position="66"/>
        <end position="87"/>
    </location>
</feature>
<comment type="caution">
    <text evidence="2">The sequence shown here is derived from an EMBL/GenBank/DDBJ whole genome shotgun (WGS) entry which is preliminary data.</text>
</comment>
<name>A0A1F5G5W2_9BACT</name>
<evidence type="ECO:0000313" key="3">
    <source>
        <dbReference type="Proteomes" id="UP000179102"/>
    </source>
</evidence>
<dbReference type="Proteomes" id="UP000179102">
    <property type="component" value="Unassembled WGS sequence"/>
</dbReference>
<dbReference type="STRING" id="1797711.A2870_02370"/>
<evidence type="ECO:0000313" key="2">
    <source>
        <dbReference type="EMBL" id="OGD87251.1"/>
    </source>
</evidence>